<organism evidence="1 2">
    <name type="scientific">Candidatus Marsarchaeota G1 archaeon BE_D</name>
    <dbReference type="NCBI Taxonomy" id="1978156"/>
    <lineage>
        <taxon>Archaea</taxon>
        <taxon>Candidatus Marsarchaeota</taxon>
        <taxon>Candidatus Marsarchaeota group 1</taxon>
    </lineage>
</organism>
<sequence length="403" mass="44606">MAYTRFIPISVAVVLAIIIVALAATSAKSAVYTPQTITLRVGYPDSLDESDVSDLYAYSHILAQEGINVIPTYYDAPPLSYKGLVSGQQDIALVSATSEWEGVAQGEQTTVVACYAIGGTFLMIAGQNITKPQQLIGKAVDDFGPGSETRALDQYWLNISGVPYNSVGPNPNSVYLRASGGNIARVHDLETNVVQAITVDDFILSDLSSPSVNNTAHNGPFHVLFYTPINVLSVCYAARDDWLSNPHNQQVLIKFIEAIYEAQRYFILHPNFAIKYEEQQLPLTPPSEIQYVMYFYPQHMTYWPYGNFNLLGPLSIQNIFENTNKFMIINGVISQPLSNSSVKPYGVINGYFELQALKALGPFNYPCQPWVNQQLIMAIQEYVPREFGSPPTNCHPTNTTFSS</sequence>
<dbReference type="EMBL" id="NEXD01000124">
    <property type="protein sequence ID" value="PSN82928.1"/>
    <property type="molecule type" value="Genomic_DNA"/>
</dbReference>
<evidence type="ECO:0008006" key="3">
    <source>
        <dbReference type="Google" id="ProtNLM"/>
    </source>
</evidence>
<evidence type="ECO:0000313" key="1">
    <source>
        <dbReference type="EMBL" id="PSN82928.1"/>
    </source>
</evidence>
<dbReference type="AlphaFoldDB" id="A0A2R6A9C0"/>
<name>A0A2R6A9C0_9ARCH</name>
<dbReference type="Proteomes" id="UP000240569">
    <property type="component" value="Unassembled WGS sequence"/>
</dbReference>
<comment type="caution">
    <text evidence="1">The sequence shown here is derived from an EMBL/GenBank/DDBJ whole genome shotgun (WGS) entry which is preliminary data.</text>
</comment>
<reference evidence="1 2" key="1">
    <citation type="submission" date="2017-04" db="EMBL/GenBank/DDBJ databases">
        <title>Novel microbial lineages endemic to geothermal iron-oxide mats fill important gaps in the evolutionary history of Archaea.</title>
        <authorList>
            <person name="Jay Z.J."/>
            <person name="Beam J.P."/>
            <person name="Dlakic M."/>
            <person name="Rusch D.B."/>
            <person name="Kozubal M.A."/>
            <person name="Inskeep W.P."/>
        </authorList>
    </citation>
    <scope>NUCLEOTIDE SEQUENCE [LARGE SCALE GENOMIC DNA]</scope>
    <source>
        <strain evidence="1">BE_D</strain>
    </source>
</reference>
<dbReference type="SUPFAM" id="SSF53850">
    <property type="entry name" value="Periplasmic binding protein-like II"/>
    <property type="match status" value="1"/>
</dbReference>
<accession>A0A2R6A9C0</accession>
<gene>
    <name evidence="1" type="ORF">B9Q02_11090</name>
</gene>
<protein>
    <recommendedName>
        <fullName evidence="3">SsuA/THI5-like domain-containing protein</fullName>
    </recommendedName>
</protein>
<dbReference type="Gene3D" id="3.40.190.10">
    <property type="entry name" value="Periplasmic binding protein-like II"/>
    <property type="match status" value="2"/>
</dbReference>
<proteinExistence type="predicted"/>
<evidence type="ECO:0000313" key="2">
    <source>
        <dbReference type="Proteomes" id="UP000240569"/>
    </source>
</evidence>